<proteinExistence type="predicted"/>
<dbReference type="EMBL" id="CM000786">
    <property type="protein sequence ID" value="AQK44110.1"/>
    <property type="molecule type" value="Genomic_DNA"/>
</dbReference>
<name>A0A1D6J866_MAIZE</name>
<feature type="compositionally biased region" description="Basic and acidic residues" evidence="1">
    <location>
        <begin position="11"/>
        <end position="27"/>
    </location>
</feature>
<gene>
    <name evidence="2" type="ORF">ZEAMMB73_Zm00001d025627</name>
</gene>
<feature type="region of interest" description="Disordered" evidence="1">
    <location>
        <begin position="91"/>
        <end position="118"/>
    </location>
</feature>
<dbReference type="InParanoid" id="A0A1D6J866"/>
<evidence type="ECO:0000313" key="2">
    <source>
        <dbReference type="EMBL" id="AQK44110.1"/>
    </source>
</evidence>
<reference evidence="2" key="1">
    <citation type="submission" date="2015-12" db="EMBL/GenBank/DDBJ databases">
        <title>Update maize B73 reference genome by single molecule sequencing technologies.</title>
        <authorList>
            <consortium name="Maize Genome Sequencing Project"/>
            <person name="Ware D."/>
        </authorList>
    </citation>
    <scope>NUCLEOTIDE SEQUENCE</scope>
    <source>
        <tissue evidence="2">Seedling</tissue>
    </source>
</reference>
<dbReference type="AlphaFoldDB" id="A0A1D6J866"/>
<accession>A0A1D6J866</accession>
<organism evidence="2">
    <name type="scientific">Zea mays</name>
    <name type="common">Maize</name>
    <dbReference type="NCBI Taxonomy" id="4577"/>
    <lineage>
        <taxon>Eukaryota</taxon>
        <taxon>Viridiplantae</taxon>
        <taxon>Streptophyta</taxon>
        <taxon>Embryophyta</taxon>
        <taxon>Tracheophyta</taxon>
        <taxon>Spermatophyta</taxon>
        <taxon>Magnoliopsida</taxon>
        <taxon>Liliopsida</taxon>
        <taxon>Poales</taxon>
        <taxon>Poaceae</taxon>
        <taxon>PACMAD clade</taxon>
        <taxon>Panicoideae</taxon>
        <taxon>Andropogonodae</taxon>
        <taxon>Andropogoneae</taxon>
        <taxon>Tripsacinae</taxon>
        <taxon>Zea</taxon>
    </lineage>
</organism>
<evidence type="ECO:0000256" key="1">
    <source>
        <dbReference type="SAM" id="MobiDB-lite"/>
    </source>
</evidence>
<protein>
    <submittedName>
        <fullName evidence="2">Uncharacterized protein</fullName>
    </submittedName>
</protein>
<feature type="compositionally biased region" description="Basic residues" evidence="1">
    <location>
        <begin position="1"/>
        <end position="10"/>
    </location>
</feature>
<sequence>MAGKRPRIRGQRGENDREKVSADRKNSGEAFRPRGRGLRHAKAWEGFSGGRGDTGTYTGVLDRAKLAGHRTGTTDRRGRAPVMPKLAEHRAELGKLSTGKGVSPRGGARGGLARSLVS</sequence>
<feature type="region of interest" description="Disordered" evidence="1">
    <location>
        <begin position="1"/>
        <end position="37"/>
    </location>
</feature>